<dbReference type="GO" id="GO:0042777">
    <property type="term" value="P:proton motive force-driven plasma membrane ATP synthesis"/>
    <property type="evidence" value="ECO:0007669"/>
    <property type="project" value="UniProtKB-UniRule"/>
</dbReference>
<keyword evidence="4" id="KW-1003">Cell membrane</keyword>
<evidence type="ECO:0000256" key="3">
    <source>
        <dbReference type="ARBA" id="ARBA00023065"/>
    </source>
</evidence>
<dbReference type="GO" id="GO:0046933">
    <property type="term" value="F:proton-transporting ATP synthase activity, rotational mechanism"/>
    <property type="evidence" value="ECO:0007669"/>
    <property type="project" value="UniProtKB-UniRule"/>
</dbReference>
<dbReference type="EMBL" id="PGCL01000001">
    <property type="protein sequence ID" value="TAJ45576.1"/>
    <property type="molecule type" value="Genomic_DNA"/>
</dbReference>
<keyword evidence="6" id="KW-1185">Reference proteome</keyword>
<dbReference type="GO" id="GO:0046961">
    <property type="term" value="F:proton-transporting ATPase activity, rotational mechanism"/>
    <property type="evidence" value="ECO:0007669"/>
    <property type="project" value="InterPro"/>
</dbReference>
<evidence type="ECO:0000313" key="6">
    <source>
        <dbReference type="Proteomes" id="UP000292580"/>
    </source>
</evidence>
<keyword evidence="3 4" id="KW-0406">Ion transport</keyword>
<comment type="subcellular location">
    <subcellularLocation>
        <location evidence="4">Cell membrane</location>
        <topology evidence="4">Peripheral membrane protein</topology>
    </subcellularLocation>
</comment>
<dbReference type="Gene3D" id="1.10.287.3240">
    <property type="match status" value="1"/>
</dbReference>
<dbReference type="Proteomes" id="UP000292580">
    <property type="component" value="Unassembled WGS sequence"/>
</dbReference>
<keyword evidence="2 4" id="KW-0813">Transport</keyword>
<keyword evidence="4" id="KW-0066">ATP synthesis</keyword>
<comment type="function">
    <text evidence="4">Component of the A-type ATP synthase that produces ATP from ADP in the presence of a proton gradient across the membrane.</text>
</comment>
<dbReference type="OrthoDB" id="117390at2157"/>
<evidence type="ECO:0000313" key="5">
    <source>
        <dbReference type="EMBL" id="TAJ45576.1"/>
    </source>
</evidence>
<proteinExistence type="inferred from homology"/>
<dbReference type="AlphaFoldDB" id="A0A483CVA7"/>
<keyword evidence="4" id="KW-0472">Membrane</keyword>
<accession>A0A483CVA7</accession>
<gene>
    <name evidence="4" type="primary">atpD</name>
    <name evidence="5" type="ORF">CUJ86_02300</name>
</gene>
<comment type="subunit">
    <text evidence="4">Has multiple subunits with at least A(3), B(3), C, D, E, F, H, I and proteolipid K(x).</text>
</comment>
<dbReference type="GO" id="GO:0005524">
    <property type="term" value="F:ATP binding"/>
    <property type="evidence" value="ECO:0007669"/>
    <property type="project" value="UniProtKB-UniRule"/>
</dbReference>
<dbReference type="GO" id="GO:0005886">
    <property type="term" value="C:plasma membrane"/>
    <property type="evidence" value="ECO:0007669"/>
    <property type="project" value="UniProtKB-SubCell"/>
</dbReference>
<comment type="caution">
    <text evidence="5">The sequence shown here is derived from an EMBL/GenBank/DDBJ whole genome shotgun (WGS) entry which is preliminary data.</text>
</comment>
<evidence type="ECO:0000256" key="4">
    <source>
        <dbReference type="HAMAP-Rule" id="MF_00271"/>
    </source>
</evidence>
<dbReference type="Pfam" id="PF01813">
    <property type="entry name" value="ATP-synt_D"/>
    <property type="match status" value="1"/>
</dbReference>
<keyword evidence="4" id="KW-0375">Hydrogen ion transport</keyword>
<dbReference type="NCBIfam" id="TIGR00309">
    <property type="entry name" value="V_ATPase_subD"/>
    <property type="match status" value="1"/>
</dbReference>
<reference evidence="5 6" key="1">
    <citation type="submission" date="2017-11" db="EMBL/GenBank/DDBJ databases">
        <title>Isolation and Characterization of Methanofollis Species from Methane Seep Offshore SW Taiwan.</title>
        <authorList>
            <person name="Teng N.-H."/>
            <person name="Lai M.-C."/>
            <person name="Chen S.-C."/>
        </authorList>
    </citation>
    <scope>NUCLEOTIDE SEQUENCE [LARGE SCALE GENOMIC DNA]</scope>
    <source>
        <strain evidence="5 6">FWC-SCC2</strain>
    </source>
</reference>
<sequence>MSRRIIPGTRPTRIELLKIRKRIVVAGKGHELLQEKLDAMVMEFFRLRGERERLRQAMEEAFAAAYPPLLRAGMVMGERGLDIALGCAAPAREIGAGTRTVMGTAVPALRLPPPGTGEPGYPLAAHGADLDEGRRRCEEAVRAALRCAEAEGALVRLAEQIATTRRRTNALAYVLLPSLRDTAAYIEGYLEEMEREDLYRRKRTKAIRAEAEGA</sequence>
<dbReference type="PANTHER" id="PTHR11671">
    <property type="entry name" value="V-TYPE ATP SYNTHASE SUBUNIT D"/>
    <property type="match status" value="1"/>
</dbReference>
<protein>
    <recommendedName>
        <fullName evidence="4">A-type ATP synthase subunit D</fullName>
    </recommendedName>
</protein>
<organism evidence="5 6">
    <name type="scientific">Methanofollis fontis</name>
    <dbReference type="NCBI Taxonomy" id="2052832"/>
    <lineage>
        <taxon>Archaea</taxon>
        <taxon>Methanobacteriati</taxon>
        <taxon>Methanobacteriota</taxon>
        <taxon>Stenosarchaea group</taxon>
        <taxon>Methanomicrobia</taxon>
        <taxon>Methanomicrobiales</taxon>
        <taxon>Methanomicrobiaceae</taxon>
        <taxon>Methanofollis</taxon>
    </lineage>
</organism>
<dbReference type="InterPro" id="IPR002699">
    <property type="entry name" value="V_ATPase_D"/>
</dbReference>
<dbReference type="RefSeq" id="WP_130645938.1">
    <property type="nucleotide sequence ID" value="NZ_PGCL01000001.1"/>
</dbReference>
<evidence type="ECO:0000256" key="2">
    <source>
        <dbReference type="ARBA" id="ARBA00022448"/>
    </source>
</evidence>
<comment type="similarity">
    <text evidence="1 4">Belongs to the V-ATPase D subunit family.</text>
</comment>
<name>A0A483CVA7_9EURY</name>
<dbReference type="HAMAP" id="MF_00271">
    <property type="entry name" value="ATP_synth_D_arch"/>
    <property type="match status" value="1"/>
</dbReference>
<evidence type="ECO:0000256" key="1">
    <source>
        <dbReference type="ARBA" id="ARBA00005850"/>
    </source>
</evidence>